<name>A0ABX5LA15_9MICC</name>
<protein>
    <submittedName>
        <fullName evidence="4">Peptidase M23</fullName>
    </submittedName>
</protein>
<dbReference type="InterPro" id="IPR050570">
    <property type="entry name" value="Cell_wall_metabolism_enzyme"/>
</dbReference>
<evidence type="ECO:0000313" key="4">
    <source>
        <dbReference type="EMBL" id="PWI28105.1"/>
    </source>
</evidence>
<dbReference type="EMBL" id="QFWG01000003">
    <property type="protein sequence ID" value="PWI28105.1"/>
    <property type="molecule type" value="Genomic_DNA"/>
</dbReference>
<dbReference type="Proteomes" id="UP000245514">
    <property type="component" value="Unassembled WGS sequence"/>
</dbReference>
<dbReference type="PANTHER" id="PTHR21666">
    <property type="entry name" value="PEPTIDASE-RELATED"/>
    <property type="match status" value="1"/>
</dbReference>
<accession>A0ABX5LA15</accession>
<dbReference type="InterPro" id="IPR016047">
    <property type="entry name" value="M23ase_b-sheet_dom"/>
</dbReference>
<comment type="caution">
    <text evidence="4">The sequence shown here is derived from an EMBL/GenBank/DDBJ whole genome shotgun (WGS) entry which is preliminary data.</text>
</comment>
<keyword evidence="1" id="KW-0175">Coiled coil</keyword>
<sequence>MFVLMSFASMSSPSWGVFYGRTLALVVHEATSFSGRGDAAANAGAQRGGVRGKLAAVVSAGVVAGLTLTLGIFPANADKLDDRKDRIEKQIAGTEKDLESVNAMLEKNGAKLREFQDKLPAAEAAVREAEAAESVARSEAEQLQGRLAAAEQSRAEMVQAQDETKALTAEQRKLTGQLAARAYQSGGFEGSDLALLMNGSDLNSWASSVEVSSRLARAQNRELNQLLGRGAEQRNATARLSAVEDEISGLKQQADAALARQTQAREAADAAKADLDQLLDETEKAQAELEDAKSKARQQLEEQKAEQAKVNQEIKERQERLKREAEERARKAREAAAKAQREAEAAERRRAKNAAALRAKAQAAQKKATTATNNTKVSKTVSKGTWGLVVPATSGPITSGYGWRPTPAGTIDYGGMGGYVHAGIDWGSRCGAPIIAAADGRVMHAGWKGMSGIVVSVDHNIVNGHALTTNYHHMTRTAVSVGQKVKRGQVIGYVGTTGNSTGCHLHFETIVNGKHRNPAGLLW</sequence>
<dbReference type="InterPro" id="IPR011055">
    <property type="entry name" value="Dup_hybrid_motif"/>
</dbReference>
<dbReference type="Gene3D" id="1.10.287.1490">
    <property type="match status" value="1"/>
</dbReference>
<evidence type="ECO:0000256" key="2">
    <source>
        <dbReference type="SAM" id="MobiDB-lite"/>
    </source>
</evidence>
<organism evidence="4 5">
    <name type="scientific">Pseudoglutamicibacter cumminsii</name>
    <dbReference type="NCBI Taxonomy" id="156979"/>
    <lineage>
        <taxon>Bacteria</taxon>
        <taxon>Bacillati</taxon>
        <taxon>Actinomycetota</taxon>
        <taxon>Actinomycetes</taxon>
        <taxon>Micrococcales</taxon>
        <taxon>Micrococcaceae</taxon>
        <taxon>Pseudoglutamicibacter</taxon>
    </lineage>
</organism>
<feature type="region of interest" description="Disordered" evidence="2">
    <location>
        <begin position="289"/>
        <end position="353"/>
    </location>
</feature>
<feature type="compositionally biased region" description="Basic and acidic residues" evidence="2">
    <location>
        <begin position="289"/>
        <end position="348"/>
    </location>
</feature>
<dbReference type="CDD" id="cd12797">
    <property type="entry name" value="M23_peptidase"/>
    <property type="match status" value="1"/>
</dbReference>
<dbReference type="SUPFAM" id="SSF51261">
    <property type="entry name" value="Duplicated hybrid motif"/>
    <property type="match status" value="1"/>
</dbReference>
<reference evidence="4 5" key="1">
    <citation type="submission" date="2018-05" db="EMBL/GenBank/DDBJ databases">
        <title>Draft Genome Sequence of Arthrobacter cumminsii IME1328, Isolated from a Patient Who Suffered from Foot Ulcers in China.</title>
        <authorList>
            <person name="Li M."/>
            <person name="Jiang Z."/>
            <person name="Sun Q."/>
            <person name="Tong Y."/>
        </authorList>
    </citation>
    <scope>NUCLEOTIDE SEQUENCE [LARGE SCALE GENOMIC DNA]</scope>
    <source>
        <strain evidence="4 5">IME1328</strain>
    </source>
</reference>
<dbReference type="Gene3D" id="2.70.70.10">
    <property type="entry name" value="Glucose Permease (Domain IIA)"/>
    <property type="match status" value="1"/>
</dbReference>
<evidence type="ECO:0000313" key="5">
    <source>
        <dbReference type="Proteomes" id="UP000245514"/>
    </source>
</evidence>
<dbReference type="PANTHER" id="PTHR21666:SF270">
    <property type="entry name" value="MUREIN HYDROLASE ACTIVATOR ENVC"/>
    <property type="match status" value="1"/>
</dbReference>
<dbReference type="Pfam" id="PF01551">
    <property type="entry name" value="Peptidase_M23"/>
    <property type="match status" value="1"/>
</dbReference>
<feature type="domain" description="M23ase beta-sheet core" evidence="3">
    <location>
        <begin position="420"/>
        <end position="518"/>
    </location>
</feature>
<feature type="coiled-coil region" evidence="1">
    <location>
        <begin position="77"/>
        <end position="170"/>
    </location>
</feature>
<evidence type="ECO:0000259" key="3">
    <source>
        <dbReference type="Pfam" id="PF01551"/>
    </source>
</evidence>
<evidence type="ECO:0000256" key="1">
    <source>
        <dbReference type="SAM" id="Coils"/>
    </source>
</evidence>
<gene>
    <name evidence="4" type="ORF">CAY35_03570</name>
</gene>
<proteinExistence type="predicted"/>
<keyword evidence="5" id="KW-1185">Reference proteome</keyword>